<name>A0A4C1WQL7_EUMVA</name>
<proteinExistence type="predicted"/>
<reference evidence="1 2" key="1">
    <citation type="journal article" date="2019" name="Commun. Biol.">
        <title>The bagworm genome reveals a unique fibroin gene that provides high tensile strength.</title>
        <authorList>
            <person name="Kono N."/>
            <person name="Nakamura H."/>
            <person name="Ohtoshi R."/>
            <person name="Tomita M."/>
            <person name="Numata K."/>
            <person name="Arakawa K."/>
        </authorList>
    </citation>
    <scope>NUCLEOTIDE SEQUENCE [LARGE SCALE GENOMIC DNA]</scope>
</reference>
<protein>
    <submittedName>
        <fullName evidence="1">Uncharacterized protein</fullName>
    </submittedName>
</protein>
<accession>A0A4C1WQL7</accession>
<dbReference type="Proteomes" id="UP000299102">
    <property type="component" value="Unassembled WGS sequence"/>
</dbReference>
<sequence length="97" mass="10502">MLLLLLPAQPECRCGVTTSAVSFCSVNASSGGPLPSPSGILVLPERSTRRWLLSGYDQEHSPSSLEEFQIRFADLTQFQPSPIKQTEYRAAGYAADG</sequence>
<comment type="caution">
    <text evidence="1">The sequence shown here is derived from an EMBL/GenBank/DDBJ whole genome shotgun (WGS) entry which is preliminary data.</text>
</comment>
<evidence type="ECO:0000313" key="2">
    <source>
        <dbReference type="Proteomes" id="UP000299102"/>
    </source>
</evidence>
<keyword evidence="2" id="KW-1185">Reference proteome</keyword>
<dbReference type="EMBL" id="BGZK01000620">
    <property type="protein sequence ID" value="GBP53283.1"/>
    <property type="molecule type" value="Genomic_DNA"/>
</dbReference>
<gene>
    <name evidence="1" type="ORF">EVAR_44284_1</name>
</gene>
<evidence type="ECO:0000313" key="1">
    <source>
        <dbReference type="EMBL" id="GBP53283.1"/>
    </source>
</evidence>
<dbReference type="AlphaFoldDB" id="A0A4C1WQL7"/>
<organism evidence="1 2">
    <name type="scientific">Eumeta variegata</name>
    <name type="common">Bagworm moth</name>
    <name type="synonym">Eumeta japonica</name>
    <dbReference type="NCBI Taxonomy" id="151549"/>
    <lineage>
        <taxon>Eukaryota</taxon>
        <taxon>Metazoa</taxon>
        <taxon>Ecdysozoa</taxon>
        <taxon>Arthropoda</taxon>
        <taxon>Hexapoda</taxon>
        <taxon>Insecta</taxon>
        <taxon>Pterygota</taxon>
        <taxon>Neoptera</taxon>
        <taxon>Endopterygota</taxon>
        <taxon>Lepidoptera</taxon>
        <taxon>Glossata</taxon>
        <taxon>Ditrysia</taxon>
        <taxon>Tineoidea</taxon>
        <taxon>Psychidae</taxon>
        <taxon>Oiketicinae</taxon>
        <taxon>Eumeta</taxon>
    </lineage>
</organism>